<gene>
    <name evidence="2" type="ORF">H8K33_05825</name>
</gene>
<comment type="caution">
    <text evidence="2">The sequence shown here is derived from an EMBL/GenBank/DDBJ whole genome shotgun (WGS) entry which is preliminary data.</text>
</comment>
<proteinExistence type="predicted"/>
<reference evidence="2 3" key="1">
    <citation type="submission" date="2020-08" db="EMBL/GenBank/DDBJ databases">
        <title>Novel species isolated from subtropical streams in China.</title>
        <authorList>
            <person name="Lu H."/>
        </authorList>
    </citation>
    <scope>NUCLEOTIDE SEQUENCE [LARGE SCALE GENOMIC DNA]</scope>
    <source>
        <strain evidence="2 3">KCTC 52442</strain>
    </source>
</reference>
<evidence type="ECO:0000313" key="3">
    <source>
        <dbReference type="Proteomes" id="UP000643610"/>
    </source>
</evidence>
<organism evidence="2 3">
    <name type="scientific">Undibacterium amnicola</name>
    <dbReference type="NCBI Taxonomy" id="1834038"/>
    <lineage>
        <taxon>Bacteria</taxon>
        <taxon>Pseudomonadati</taxon>
        <taxon>Pseudomonadota</taxon>
        <taxon>Betaproteobacteria</taxon>
        <taxon>Burkholderiales</taxon>
        <taxon>Oxalobacteraceae</taxon>
        <taxon>Undibacterium</taxon>
    </lineage>
</organism>
<dbReference type="RefSeq" id="WP_186890052.1">
    <property type="nucleotide sequence ID" value="NZ_JACOFU010000002.1"/>
</dbReference>
<evidence type="ECO:0000313" key="2">
    <source>
        <dbReference type="EMBL" id="MBC3831017.1"/>
    </source>
</evidence>
<keyword evidence="3" id="KW-1185">Reference proteome</keyword>
<name>A0ABR6XND4_9BURK</name>
<dbReference type="EMBL" id="JACOFU010000002">
    <property type="protein sequence ID" value="MBC3831017.1"/>
    <property type="molecule type" value="Genomic_DNA"/>
</dbReference>
<dbReference type="Proteomes" id="UP000643610">
    <property type="component" value="Unassembled WGS sequence"/>
</dbReference>
<feature type="signal peptide" evidence="1">
    <location>
        <begin position="1"/>
        <end position="25"/>
    </location>
</feature>
<evidence type="ECO:0000256" key="1">
    <source>
        <dbReference type="SAM" id="SignalP"/>
    </source>
</evidence>
<accession>A0ABR6XND4</accession>
<sequence length="486" mass="54369">MNIRLHQATTALLTGLLLIGGNALAEDKKEPIKTTIVERVKEIKFNDPNRIHIFISPLQLAIDETNKEETRKDWADRKRNTNVQIFCRQADLEGDYDRSNSFVLRGTGPSESLVPCNTSRFISREGAIISVIYIDKPDQINMPIESTEIKNAREAARLAKREATKAKEIAIRALAIEEAQIKINKANESLNLSTALLKAKKERQHAKVNAEQLEGESELADINLSDLIKSKKAGKLEIQKTENKFCSEKRRLPSLEDITETERTTLFALQLKQGIKYITPEQDALFSQESAQPDPEATDSICAWQWTEYTLTKKRAVIQASTVDPVKADTPLSFKVISGSKEHFFLSVDAIFKDVKQLKAAAKSKDDIQGKPERVFLSLNYMVGDVYGTLPTFDHRRLVLKGLITPNQQIDSYGVGLGYRLPGLFSTSKIDSEEHSGLVVFVGRFWTRPAKSPLDIPNTDSRRIASTSVGISYSLGAALDWLVPKK</sequence>
<keyword evidence="1" id="KW-0732">Signal</keyword>
<feature type="chain" id="PRO_5046974724" evidence="1">
    <location>
        <begin position="26"/>
        <end position="486"/>
    </location>
</feature>
<protein>
    <submittedName>
        <fullName evidence="2">Uncharacterized protein</fullName>
    </submittedName>
</protein>